<reference evidence="2" key="1">
    <citation type="submission" date="2020-06" db="EMBL/GenBank/DDBJ databases">
        <title>A novel thermopfilic bacterium from Erzurum, Turkey.</title>
        <authorList>
            <person name="Adiguzel A."/>
            <person name="Ay H."/>
            <person name="Baltaci M.O."/>
        </authorList>
    </citation>
    <scope>NUCLEOTIDE SEQUENCE</scope>
    <source>
        <strain evidence="2">P2</strain>
    </source>
</reference>
<evidence type="ECO:0000313" key="2">
    <source>
        <dbReference type="EMBL" id="NSL50353.1"/>
    </source>
</evidence>
<feature type="transmembrane region" description="Helical" evidence="1">
    <location>
        <begin position="17"/>
        <end position="38"/>
    </location>
</feature>
<accession>A0A8J8GEI5</accession>
<dbReference type="InterPro" id="IPR045584">
    <property type="entry name" value="Pilin-like"/>
</dbReference>
<keyword evidence="1" id="KW-0472">Membrane</keyword>
<dbReference type="InterPro" id="IPR016785">
    <property type="entry name" value="ComGD"/>
</dbReference>
<keyword evidence="1" id="KW-0812">Transmembrane</keyword>
<dbReference type="AlphaFoldDB" id="A0A8J8GEI5"/>
<dbReference type="RefSeq" id="WP_173729540.1">
    <property type="nucleotide sequence ID" value="NZ_JABTTE010000001.1"/>
</dbReference>
<dbReference type="GO" id="GO:0030420">
    <property type="term" value="P:establishment of competence for transformation"/>
    <property type="evidence" value="ECO:0007669"/>
    <property type="project" value="InterPro"/>
</dbReference>
<dbReference type="EMBL" id="JABTTE010000001">
    <property type="protein sequence ID" value="NSL50353.1"/>
    <property type="molecule type" value="Genomic_DNA"/>
</dbReference>
<keyword evidence="3" id="KW-1185">Reference proteome</keyword>
<dbReference type="NCBIfam" id="NF040982">
    <property type="entry name" value="ComGD"/>
    <property type="match status" value="1"/>
</dbReference>
<dbReference type="SUPFAM" id="SSF54523">
    <property type="entry name" value="Pili subunits"/>
    <property type="match status" value="1"/>
</dbReference>
<proteinExistence type="predicted"/>
<evidence type="ECO:0000313" key="3">
    <source>
        <dbReference type="Proteomes" id="UP000625804"/>
    </source>
</evidence>
<organism evidence="2 3">
    <name type="scientific">Calidifontibacillus erzurumensis</name>
    <dbReference type="NCBI Taxonomy" id="2741433"/>
    <lineage>
        <taxon>Bacteria</taxon>
        <taxon>Bacillati</taxon>
        <taxon>Bacillota</taxon>
        <taxon>Bacilli</taxon>
        <taxon>Bacillales</taxon>
        <taxon>Bacillaceae</taxon>
        <taxon>Calidifontibacillus/Schinkia group</taxon>
        <taxon>Calidifontibacillus</taxon>
    </lineage>
</organism>
<keyword evidence="1" id="KW-1133">Transmembrane helix</keyword>
<sequence>MIKNSFQTENGYTMTEILLVLSIFIIVVTISFVSYQSLIRQQQIYRFFAQLQLDVSYAQKYAITNYKNVYLRFYPESSRYEIISGFYEPSLLNRKFSDQIKLEMLTLPKTVTFYSNGTIERAGKMHVYYYDDIYQFVFLFGKGQTYVKKL</sequence>
<name>A0A8J8GEI5_9BACI</name>
<gene>
    <name evidence="2" type="ORF">HR057_01100</name>
</gene>
<protein>
    <submittedName>
        <fullName evidence="2">Type II secretion system protein</fullName>
    </submittedName>
</protein>
<dbReference type="PIRSF" id="PIRSF021292">
    <property type="entry name" value="Competence_ComGD"/>
    <property type="match status" value="1"/>
</dbReference>
<dbReference type="Proteomes" id="UP000625804">
    <property type="component" value="Unassembled WGS sequence"/>
</dbReference>
<evidence type="ECO:0000256" key="1">
    <source>
        <dbReference type="SAM" id="Phobius"/>
    </source>
</evidence>
<comment type="caution">
    <text evidence="2">The sequence shown here is derived from an EMBL/GenBank/DDBJ whole genome shotgun (WGS) entry which is preliminary data.</text>
</comment>